<keyword evidence="2" id="KW-1185">Reference proteome</keyword>
<sequence>MRRRQAIKLLGTGTVGGSVLSGTASADITNPGYGGTAPEWEALYDRGDIDIGTRSTLVIDFVSHSRSRGSATWSNLQDLIDHLWDDINTSYLDGIRAYWHTWKYIHTTYDDSDRVGSSEAYQDKAATLRSVSNYSDYTGPFLVQLDAGDVDGGSGTTKFGAGSNDPYDPNNPDHPVAFAEYGTDHRYTMCHELGHCLVNSSVTNVDHDHYLANYVEYYADPPKTTLMGYEVEHFDDGMADYPDFPEEHTDPLDYDRQNEFSCFFDNAMYDTYYDYA</sequence>
<organism evidence="1 2">
    <name type="scientific">Halovivax cerinus</name>
    <dbReference type="NCBI Taxonomy" id="1487865"/>
    <lineage>
        <taxon>Archaea</taxon>
        <taxon>Methanobacteriati</taxon>
        <taxon>Methanobacteriota</taxon>
        <taxon>Stenosarchaea group</taxon>
        <taxon>Halobacteria</taxon>
        <taxon>Halobacteriales</taxon>
        <taxon>Natrialbaceae</taxon>
        <taxon>Halovivax</taxon>
    </lineage>
</organism>
<evidence type="ECO:0000313" key="2">
    <source>
        <dbReference type="Proteomes" id="UP001595846"/>
    </source>
</evidence>
<protein>
    <submittedName>
        <fullName evidence="1">Uncharacterized protein</fullName>
    </submittedName>
</protein>
<dbReference type="SUPFAM" id="SSF55486">
    <property type="entry name" value="Metalloproteases ('zincins'), catalytic domain"/>
    <property type="match status" value="1"/>
</dbReference>
<dbReference type="RefSeq" id="WP_256531686.1">
    <property type="nucleotide sequence ID" value="NZ_CP101824.1"/>
</dbReference>
<name>A0ABD5NK53_9EURY</name>
<dbReference type="GeneID" id="73904438"/>
<gene>
    <name evidence="1" type="ORF">ACFOUR_03255</name>
</gene>
<dbReference type="AlphaFoldDB" id="A0ABD5NK53"/>
<dbReference type="EMBL" id="JBHSAQ010000001">
    <property type="protein sequence ID" value="MFC3957391.1"/>
    <property type="molecule type" value="Genomic_DNA"/>
</dbReference>
<reference evidence="1 2" key="1">
    <citation type="journal article" date="2019" name="Int. J. Syst. Evol. Microbiol.">
        <title>The Global Catalogue of Microorganisms (GCM) 10K type strain sequencing project: providing services to taxonomists for standard genome sequencing and annotation.</title>
        <authorList>
            <consortium name="The Broad Institute Genomics Platform"/>
            <consortium name="The Broad Institute Genome Sequencing Center for Infectious Disease"/>
            <person name="Wu L."/>
            <person name="Ma J."/>
        </authorList>
    </citation>
    <scope>NUCLEOTIDE SEQUENCE [LARGE SCALE GENOMIC DNA]</scope>
    <source>
        <strain evidence="1 2">IBRC-M 10256</strain>
    </source>
</reference>
<accession>A0ABD5NK53</accession>
<proteinExistence type="predicted"/>
<dbReference type="Proteomes" id="UP001595846">
    <property type="component" value="Unassembled WGS sequence"/>
</dbReference>
<evidence type="ECO:0000313" key="1">
    <source>
        <dbReference type="EMBL" id="MFC3957391.1"/>
    </source>
</evidence>
<comment type="caution">
    <text evidence="1">The sequence shown here is derived from an EMBL/GenBank/DDBJ whole genome shotgun (WGS) entry which is preliminary data.</text>
</comment>